<dbReference type="Gene3D" id="1.20.1640.10">
    <property type="entry name" value="Multidrug efflux transporter AcrB transmembrane domain"/>
    <property type="match status" value="2"/>
</dbReference>
<dbReference type="PANTHER" id="PTHR33406:SF13">
    <property type="entry name" value="MEMBRANE PROTEIN YDFJ"/>
    <property type="match status" value="1"/>
</dbReference>
<keyword evidence="5 6" id="KW-0472">Membrane</keyword>
<dbReference type="Pfam" id="PF03176">
    <property type="entry name" value="MMPL"/>
    <property type="match status" value="2"/>
</dbReference>
<feature type="transmembrane region" description="Helical" evidence="6">
    <location>
        <begin position="355"/>
        <end position="375"/>
    </location>
</feature>
<keyword evidence="2" id="KW-1003">Cell membrane</keyword>
<feature type="transmembrane region" description="Helical" evidence="6">
    <location>
        <begin position="20"/>
        <end position="40"/>
    </location>
</feature>
<dbReference type="PROSITE" id="PS50156">
    <property type="entry name" value="SSD"/>
    <property type="match status" value="1"/>
</dbReference>
<comment type="subcellular location">
    <subcellularLocation>
        <location evidence="1">Cell membrane</location>
        <topology evidence="1">Multi-pass membrane protein</topology>
    </subcellularLocation>
</comment>
<dbReference type="InterPro" id="IPR004869">
    <property type="entry name" value="MMPL_dom"/>
</dbReference>
<evidence type="ECO:0000256" key="1">
    <source>
        <dbReference type="ARBA" id="ARBA00004651"/>
    </source>
</evidence>
<feature type="transmembrane region" description="Helical" evidence="6">
    <location>
        <begin position="308"/>
        <end position="329"/>
    </location>
</feature>
<feature type="transmembrane region" description="Helical" evidence="6">
    <location>
        <begin position="743"/>
        <end position="763"/>
    </location>
</feature>
<evidence type="ECO:0000256" key="6">
    <source>
        <dbReference type="SAM" id="Phobius"/>
    </source>
</evidence>
<dbReference type="KEGG" id="bbae:FRD01_11080"/>
<dbReference type="SUPFAM" id="SSF82866">
    <property type="entry name" value="Multidrug efflux transporter AcrB transmembrane domain"/>
    <property type="match status" value="2"/>
</dbReference>
<feature type="transmembrane region" description="Helical" evidence="6">
    <location>
        <begin position="381"/>
        <end position="405"/>
    </location>
</feature>
<evidence type="ECO:0000256" key="5">
    <source>
        <dbReference type="ARBA" id="ARBA00023136"/>
    </source>
</evidence>
<evidence type="ECO:0000256" key="3">
    <source>
        <dbReference type="ARBA" id="ARBA00022692"/>
    </source>
</evidence>
<dbReference type="InterPro" id="IPR050545">
    <property type="entry name" value="Mycobact_MmpL"/>
</dbReference>
<dbReference type="EMBL" id="CP042467">
    <property type="protein sequence ID" value="QED27766.1"/>
    <property type="molecule type" value="Genomic_DNA"/>
</dbReference>
<feature type="transmembrane region" description="Helical" evidence="6">
    <location>
        <begin position="769"/>
        <end position="790"/>
    </location>
</feature>
<dbReference type="InterPro" id="IPR000731">
    <property type="entry name" value="SSD"/>
</dbReference>
<feature type="domain" description="SSD" evidence="7">
    <location>
        <begin position="289"/>
        <end position="406"/>
    </location>
</feature>
<evidence type="ECO:0000313" key="9">
    <source>
        <dbReference type="Proteomes" id="UP000321595"/>
    </source>
</evidence>
<name>A0A5B8XVK1_9DELT</name>
<feature type="transmembrane region" description="Helical" evidence="6">
    <location>
        <begin position="811"/>
        <end position="831"/>
    </location>
</feature>
<feature type="transmembrane region" description="Helical" evidence="6">
    <location>
        <begin position="255"/>
        <end position="274"/>
    </location>
</feature>
<proteinExistence type="predicted"/>
<accession>A0A5B8XVK1</accession>
<evidence type="ECO:0000256" key="4">
    <source>
        <dbReference type="ARBA" id="ARBA00022989"/>
    </source>
</evidence>
<feature type="transmembrane region" description="Helical" evidence="6">
    <location>
        <begin position="281"/>
        <end position="302"/>
    </location>
</feature>
<dbReference type="GO" id="GO:0005886">
    <property type="term" value="C:plasma membrane"/>
    <property type="evidence" value="ECO:0007669"/>
    <property type="project" value="UniProtKB-SubCell"/>
</dbReference>
<protein>
    <submittedName>
        <fullName evidence="8">MMPL family transporter</fullName>
    </submittedName>
</protein>
<evidence type="ECO:0000256" key="2">
    <source>
        <dbReference type="ARBA" id="ARBA00022475"/>
    </source>
</evidence>
<feature type="transmembrane region" description="Helical" evidence="6">
    <location>
        <begin position="717"/>
        <end position="736"/>
    </location>
</feature>
<dbReference type="AlphaFoldDB" id="A0A5B8XVK1"/>
<dbReference type="RefSeq" id="WP_146959593.1">
    <property type="nucleotide sequence ID" value="NZ_CP042467.1"/>
</dbReference>
<dbReference type="Proteomes" id="UP000321595">
    <property type="component" value="Chromosome"/>
</dbReference>
<keyword evidence="9" id="KW-1185">Reference proteome</keyword>
<keyword evidence="3 6" id="KW-0812">Transmembrane</keyword>
<sequence>MQEQVHQFVRVYMERVVARYYGIISVLSLVVSALAIWVIATTWNINSDFKALLPQTAPAALAMTEVADRVGSGSALFVVIDSPDQEANLKFAETFSTELRSIPSVALAHYHNDKTFFEKHQLLYMDVEDIKTLRERIEASIKQKKKEANPLFVQLRKKKDEGPLVQTDDIEEKYSSQTQNTYKEYLISDDGYSLTIVVRFVESSTDLVATNKLLDRVREIATELKPTEYHPEMTVELGGGLVNRQKEYTSIVSDIITSAIFTIVGLFTVIALYFRRFRGVILVLGPLIMGILWTLAAAFMLYGELTTVTVFIFAILLGLGIDFAVHLLAGYDHERLDGHEPVEALVHCFTGTGKATVLGGLTTFATFVVLSFAQFRGLSQFGTVASMGIIFSLIAMLVVMPSLLLSLQKMKPYSPHQPGKEGPLLDRLINESMVQKWSRPALIIAFFLSAFAVYEFKNVEFEENFRKIGQIEPFWVDKDAEQREADLKASEAAAKGLARQVFVNARQIRESVDPETFVMDREQLSVGAKYSSANQGQSSTPTILLFDDAEKASHVYGVMNQMHRDGKLETVRSIASVHAFLPGTSEEQAARMEEINKIKEVLDREGTAFLNDEQKKTVEDLQKRLDVSPVSVKELPDWTKRLFREAGPAAKPAAEGEEFAYEYLIYVNEAIDHMKGEQARQFLGEVASVAEASGQELRIGSQSYIYTAMLDEIKTDGARMMGIALVVVVFILTFGYRSPFRAAMAMLPLTIGGFWMFGAMGWFGIKLDFFNVVIIPVVIGIGVDDGIHFYQRYLDKGFGSIGAVFRQVGSAVAMTSVTSMIGFGGLAVTNYAGLQSIGYVAITGITCALFSTLLLMPSILWFAEKHGWTWITAPKQG</sequence>
<gene>
    <name evidence="8" type="ORF">FRD01_11080</name>
</gene>
<evidence type="ECO:0000313" key="8">
    <source>
        <dbReference type="EMBL" id="QED27766.1"/>
    </source>
</evidence>
<feature type="transmembrane region" description="Helical" evidence="6">
    <location>
        <begin position="837"/>
        <end position="863"/>
    </location>
</feature>
<dbReference type="PANTHER" id="PTHR33406">
    <property type="entry name" value="MEMBRANE PROTEIN MJ1562-RELATED"/>
    <property type="match status" value="1"/>
</dbReference>
<reference evidence="8 9" key="1">
    <citation type="submission" date="2019-08" db="EMBL/GenBank/DDBJ databases">
        <authorList>
            <person name="Liang Q."/>
        </authorList>
    </citation>
    <scope>NUCLEOTIDE SEQUENCE [LARGE SCALE GENOMIC DNA]</scope>
    <source>
        <strain evidence="8 9">V1718</strain>
    </source>
</reference>
<dbReference type="OrthoDB" id="49344at2"/>
<organism evidence="8 9">
    <name type="scientific">Microvenator marinus</name>
    <dbReference type="NCBI Taxonomy" id="2600177"/>
    <lineage>
        <taxon>Bacteria</taxon>
        <taxon>Deltaproteobacteria</taxon>
        <taxon>Bradymonadales</taxon>
        <taxon>Microvenatoraceae</taxon>
        <taxon>Microvenator</taxon>
    </lineage>
</organism>
<keyword evidence="4 6" id="KW-1133">Transmembrane helix</keyword>
<evidence type="ECO:0000259" key="7">
    <source>
        <dbReference type="PROSITE" id="PS50156"/>
    </source>
</evidence>